<keyword evidence="5" id="KW-1185">Reference proteome</keyword>
<dbReference type="EMBL" id="BPQI01000013">
    <property type="protein sequence ID" value="GJD54753.1"/>
    <property type="molecule type" value="Genomic_DNA"/>
</dbReference>
<reference evidence="2" key="3">
    <citation type="submission" date="2021-08" db="EMBL/GenBank/DDBJ databases">
        <authorList>
            <person name="Tani A."/>
            <person name="Ola A."/>
            <person name="Ogura Y."/>
            <person name="Katsura K."/>
            <person name="Hayashi T."/>
        </authorList>
    </citation>
    <scope>NUCLEOTIDE SEQUENCE</scope>
    <source>
        <strain evidence="2">DSM 22415</strain>
    </source>
</reference>
<name>A0A564G7W5_9HYPH</name>
<protein>
    <submittedName>
        <fullName evidence="3">Uncharacterized protein</fullName>
    </submittedName>
</protein>
<proteinExistence type="predicted"/>
<dbReference type="EMBL" id="CABFVH010000091">
    <property type="protein sequence ID" value="VUF16074.1"/>
    <property type="molecule type" value="Genomic_DNA"/>
</dbReference>
<reference evidence="3 4" key="1">
    <citation type="submission" date="2019-06" db="EMBL/GenBank/DDBJ databases">
        <authorList>
            <person name="Rodrigo-Torres L."/>
            <person name="Arahal R. D."/>
            <person name="Lucena T."/>
        </authorList>
    </citation>
    <scope>NUCLEOTIDE SEQUENCE [LARGE SCALE GENOMIC DNA]</scope>
    <source>
        <strain evidence="3 4">SW08-7</strain>
    </source>
</reference>
<gene>
    <name evidence="2" type="ORF">IFDJLNFL_0632</name>
    <name evidence="3" type="ORF">MTDSW087_05825</name>
</gene>
<evidence type="ECO:0000313" key="4">
    <source>
        <dbReference type="Proteomes" id="UP000401717"/>
    </source>
</evidence>
<dbReference type="AlphaFoldDB" id="A0A564G7W5"/>
<feature type="chain" id="PRO_5021929615" evidence="1">
    <location>
        <begin position="21"/>
        <end position="191"/>
    </location>
</feature>
<sequence>MIPERAACAAAWGSFFAAQAANVAVTLCYNPERAGGTSSVAYRFSKDGECLPLPPSGLSGGQRTNRLPTTHHVSLMQVHRDVDWLHRKMDRKLFGTRFNELPAEKRSSFVGYVEKPNSNVHVHIAWTMPDSRVDEFTEIVTNAWLARTPFGSIRVKLIHDGGWGRYATKEQWGAALEGDAALFVASRPARS</sequence>
<feature type="signal peptide" evidence="1">
    <location>
        <begin position="1"/>
        <end position="20"/>
    </location>
</feature>
<dbReference type="Proteomes" id="UP000401717">
    <property type="component" value="Unassembled WGS sequence"/>
</dbReference>
<keyword evidence="1" id="KW-0732">Signal</keyword>
<dbReference type="Proteomes" id="UP001055303">
    <property type="component" value="Unassembled WGS sequence"/>
</dbReference>
<dbReference type="OrthoDB" id="8019946at2"/>
<dbReference type="RefSeq" id="WP_144769229.1">
    <property type="nucleotide sequence ID" value="NZ_BPQI01000013.1"/>
</dbReference>
<evidence type="ECO:0000256" key="1">
    <source>
        <dbReference type="SAM" id="SignalP"/>
    </source>
</evidence>
<evidence type="ECO:0000313" key="2">
    <source>
        <dbReference type="EMBL" id="GJD54753.1"/>
    </source>
</evidence>
<evidence type="ECO:0000313" key="5">
    <source>
        <dbReference type="Proteomes" id="UP001055303"/>
    </source>
</evidence>
<evidence type="ECO:0000313" key="3">
    <source>
        <dbReference type="EMBL" id="VUF16074.1"/>
    </source>
</evidence>
<accession>A0A564G7W5</accession>
<organism evidence="3 4">
    <name type="scientific">Methylobacterium dankookense</name>
    <dbReference type="NCBI Taxonomy" id="560405"/>
    <lineage>
        <taxon>Bacteria</taxon>
        <taxon>Pseudomonadati</taxon>
        <taxon>Pseudomonadota</taxon>
        <taxon>Alphaproteobacteria</taxon>
        <taxon>Hyphomicrobiales</taxon>
        <taxon>Methylobacteriaceae</taxon>
        <taxon>Methylobacterium</taxon>
    </lineage>
</organism>
<reference evidence="2" key="2">
    <citation type="journal article" date="2021" name="Front. Microbiol.">
        <title>Comprehensive Comparative Genomics and Phenotyping of Methylobacterium Species.</title>
        <authorList>
            <person name="Alessa O."/>
            <person name="Ogura Y."/>
            <person name="Fujitani Y."/>
            <person name="Takami H."/>
            <person name="Hayashi T."/>
            <person name="Sahin N."/>
            <person name="Tani A."/>
        </authorList>
    </citation>
    <scope>NUCLEOTIDE SEQUENCE</scope>
    <source>
        <strain evidence="2">DSM 22415</strain>
    </source>
</reference>